<dbReference type="Proteomes" id="UP000342300">
    <property type="component" value="Unassembled WGS sequence"/>
</dbReference>
<protein>
    <submittedName>
        <fullName evidence="1">Uncharacterized protein</fullName>
    </submittedName>
</protein>
<dbReference type="EMBL" id="PDHS01000376">
    <property type="protein sequence ID" value="MQM31784.1"/>
    <property type="molecule type" value="Genomic_DNA"/>
</dbReference>
<organism evidence="1 2">
    <name type="scientific">Candidatus Accumulibacter phosphatis</name>
    <dbReference type="NCBI Taxonomy" id="327160"/>
    <lineage>
        <taxon>Bacteria</taxon>
        <taxon>Pseudomonadati</taxon>
        <taxon>Pseudomonadota</taxon>
        <taxon>Betaproteobacteria</taxon>
        <taxon>Candidatus Accumulibacter</taxon>
    </lineage>
</organism>
<evidence type="ECO:0000313" key="1">
    <source>
        <dbReference type="EMBL" id="MQM31784.1"/>
    </source>
</evidence>
<name>A0A6A7RW61_9PROT</name>
<comment type="caution">
    <text evidence="1">The sequence shown here is derived from an EMBL/GenBank/DDBJ whole genome shotgun (WGS) entry which is preliminary data.</text>
</comment>
<dbReference type="AlphaFoldDB" id="A0A6A7RW61"/>
<evidence type="ECO:0000313" key="2">
    <source>
        <dbReference type="Proteomes" id="UP000342300"/>
    </source>
</evidence>
<proteinExistence type="predicted"/>
<sequence>MPYLDTVSILIDALHKQIGPEHVLYRREVFPVAFRRDPDAVIYETDDKPETYALVCLSWNPYEIDRNRGDARKTVILPNQQAVQAQMDMDNFEWIAEFR</sequence>
<gene>
    <name evidence="1" type="ORF">CRU78_15180</name>
</gene>
<reference evidence="1 2" key="1">
    <citation type="submission" date="2017-09" db="EMBL/GenBank/DDBJ databases">
        <title>Metagenomic Analysis Reveals Denitrifying Candidatus Accumulibacter and Flanking Population as a Source of N2O.</title>
        <authorList>
            <person name="Gao H."/>
            <person name="Mao Y."/>
            <person name="Zhao X."/>
            <person name="Liu W.-T."/>
            <person name="Zhang T."/>
            <person name="Wells G."/>
        </authorList>
    </citation>
    <scope>NUCLEOTIDE SEQUENCE [LARGE SCALE GENOMIC DNA]</scope>
    <source>
        <strain evidence="1">CANDO_2_IC</strain>
    </source>
</reference>
<accession>A0A6A7RW61</accession>